<name>A0A2H3DUS9_ARMGA</name>
<organism evidence="2 3">
    <name type="scientific">Armillaria gallica</name>
    <name type="common">Bulbous honey fungus</name>
    <name type="synonym">Armillaria bulbosa</name>
    <dbReference type="NCBI Taxonomy" id="47427"/>
    <lineage>
        <taxon>Eukaryota</taxon>
        <taxon>Fungi</taxon>
        <taxon>Dikarya</taxon>
        <taxon>Basidiomycota</taxon>
        <taxon>Agaricomycotina</taxon>
        <taxon>Agaricomycetes</taxon>
        <taxon>Agaricomycetidae</taxon>
        <taxon>Agaricales</taxon>
        <taxon>Marasmiineae</taxon>
        <taxon>Physalacriaceae</taxon>
        <taxon>Armillaria</taxon>
    </lineage>
</organism>
<dbReference type="EMBL" id="KZ293660">
    <property type="protein sequence ID" value="PBK92033.1"/>
    <property type="molecule type" value="Genomic_DNA"/>
</dbReference>
<gene>
    <name evidence="2" type="ORF">ARMGADRAFT_195467</name>
</gene>
<evidence type="ECO:0000256" key="1">
    <source>
        <dbReference type="SAM" id="MobiDB-lite"/>
    </source>
</evidence>
<feature type="region of interest" description="Disordered" evidence="1">
    <location>
        <begin position="1"/>
        <end position="63"/>
    </location>
</feature>
<reference evidence="3" key="1">
    <citation type="journal article" date="2017" name="Nat. Ecol. Evol.">
        <title>Genome expansion and lineage-specific genetic innovations in the forest pathogenic fungi Armillaria.</title>
        <authorList>
            <person name="Sipos G."/>
            <person name="Prasanna A.N."/>
            <person name="Walter M.C."/>
            <person name="O'Connor E."/>
            <person name="Balint B."/>
            <person name="Krizsan K."/>
            <person name="Kiss B."/>
            <person name="Hess J."/>
            <person name="Varga T."/>
            <person name="Slot J."/>
            <person name="Riley R."/>
            <person name="Boka B."/>
            <person name="Rigling D."/>
            <person name="Barry K."/>
            <person name="Lee J."/>
            <person name="Mihaltcheva S."/>
            <person name="LaButti K."/>
            <person name="Lipzen A."/>
            <person name="Waldron R."/>
            <person name="Moloney N.M."/>
            <person name="Sperisen C."/>
            <person name="Kredics L."/>
            <person name="Vagvoelgyi C."/>
            <person name="Patrignani A."/>
            <person name="Fitzpatrick D."/>
            <person name="Nagy I."/>
            <person name="Doyle S."/>
            <person name="Anderson J.B."/>
            <person name="Grigoriev I.V."/>
            <person name="Gueldener U."/>
            <person name="Muensterkoetter M."/>
            <person name="Nagy L.G."/>
        </authorList>
    </citation>
    <scope>NUCLEOTIDE SEQUENCE [LARGE SCALE GENOMIC DNA]</scope>
    <source>
        <strain evidence="3">Ar21-2</strain>
    </source>
</reference>
<sequence>MQRRTHPRPTLLRKGRRKQAASKIPAESVELRPTDDSEEYQPPAKHTHRKLKDGDSNSADDSL</sequence>
<dbReference type="OrthoDB" id="10451638at2759"/>
<dbReference type="AlphaFoldDB" id="A0A2H3DUS9"/>
<evidence type="ECO:0000313" key="3">
    <source>
        <dbReference type="Proteomes" id="UP000217790"/>
    </source>
</evidence>
<proteinExistence type="predicted"/>
<accession>A0A2H3DUS9</accession>
<dbReference type="Proteomes" id="UP000217790">
    <property type="component" value="Unassembled WGS sequence"/>
</dbReference>
<feature type="compositionally biased region" description="Basic residues" evidence="1">
    <location>
        <begin position="1"/>
        <end position="20"/>
    </location>
</feature>
<evidence type="ECO:0000313" key="2">
    <source>
        <dbReference type="EMBL" id="PBK92033.1"/>
    </source>
</evidence>
<protein>
    <submittedName>
        <fullName evidence="2">Uncharacterized protein</fullName>
    </submittedName>
</protein>
<keyword evidence="3" id="KW-1185">Reference proteome</keyword>
<dbReference type="InParanoid" id="A0A2H3DUS9"/>